<dbReference type="PROSITE" id="PS50302">
    <property type="entry name" value="PUM"/>
    <property type="match status" value="8"/>
</dbReference>
<feature type="repeat" description="Pumilio" evidence="5">
    <location>
        <begin position="695"/>
        <end position="730"/>
    </location>
</feature>
<evidence type="ECO:0000256" key="3">
    <source>
        <dbReference type="ARBA" id="ARBA00022737"/>
    </source>
</evidence>
<evidence type="ECO:0000256" key="5">
    <source>
        <dbReference type="PROSITE-ProRule" id="PRU00317"/>
    </source>
</evidence>
<dbReference type="InterPro" id="IPR001313">
    <property type="entry name" value="Pumilio_RNA-bd_rpt"/>
</dbReference>
<feature type="region of interest" description="Disordered" evidence="6">
    <location>
        <begin position="899"/>
        <end position="966"/>
    </location>
</feature>
<name>A0A2G7FSW0_9EURO</name>
<dbReference type="InterPro" id="IPR033133">
    <property type="entry name" value="PUM-HD"/>
</dbReference>
<feature type="compositionally biased region" description="Polar residues" evidence="6">
    <location>
        <begin position="473"/>
        <end position="487"/>
    </location>
</feature>
<feature type="compositionally biased region" description="Polar residues" evidence="6">
    <location>
        <begin position="398"/>
        <end position="420"/>
    </location>
</feature>
<feature type="region of interest" description="Disordered" evidence="6">
    <location>
        <begin position="183"/>
        <end position="245"/>
    </location>
</feature>
<feature type="compositionally biased region" description="Polar residues" evidence="6">
    <location>
        <begin position="21"/>
        <end position="43"/>
    </location>
</feature>
<evidence type="ECO:0000313" key="8">
    <source>
        <dbReference type="EMBL" id="PIG83365.1"/>
    </source>
</evidence>
<feature type="repeat" description="Pumilio" evidence="5">
    <location>
        <begin position="622"/>
        <end position="657"/>
    </location>
</feature>
<feature type="repeat" description="Pumilio" evidence="5">
    <location>
        <begin position="767"/>
        <end position="802"/>
    </location>
</feature>
<dbReference type="PANTHER" id="PTHR12537">
    <property type="entry name" value="RNA BINDING PROTEIN PUMILIO-RELATED"/>
    <property type="match status" value="1"/>
</dbReference>
<keyword evidence="2" id="KW-0698">rRNA processing</keyword>
<reference evidence="8 9" key="1">
    <citation type="submission" date="2017-05" db="EMBL/GenBank/DDBJ databases">
        <title>Genome sequence for an aflatoxigenic pathogen of Argentinian peanut, Aspergillus arachidicola.</title>
        <authorList>
            <person name="Moore G."/>
            <person name="Beltz S.B."/>
            <person name="Mack B.M."/>
        </authorList>
    </citation>
    <scope>NUCLEOTIDE SEQUENCE [LARGE SCALE GENOMIC DNA]</scope>
    <source>
        <strain evidence="8 9">CBS 117610</strain>
    </source>
</reference>
<evidence type="ECO:0000259" key="7">
    <source>
        <dbReference type="PROSITE" id="PS50303"/>
    </source>
</evidence>
<dbReference type="GO" id="GO:0003729">
    <property type="term" value="F:mRNA binding"/>
    <property type="evidence" value="ECO:0007669"/>
    <property type="project" value="TreeGrafter"/>
</dbReference>
<dbReference type="Pfam" id="PF00806">
    <property type="entry name" value="PUF"/>
    <property type="match status" value="8"/>
</dbReference>
<dbReference type="EMBL" id="NEXV01000455">
    <property type="protein sequence ID" value="PIG83365.1"/>
    <property type="molecule type" value="Genomic_DNA"/>
</dbReference>
<dbReference type="Pfam" id="PF21639">
    <property type="entry name" value="ORC5_lid"/>
    <property type="match status" value="1"/>
</dbReference>
<feature type="compositionally biased region" description="Polar residues" evidence="6">
    <location>
        <begin position="183"/>
        <end position="207"/>
    </location>
</feature>
<dbReference type="InterPro" id="IPR048866">
    <property type="entry name" value="ORC5_lid"/>
</dbReference>
<comment type="caution">
    <text evidence="8">The sequence shown here is derived from an EMBL/GenBank/DDBJ whole genome shotgun (WGS) entry which is preliminary data.</text>
</comment>
<feature type="compositionally biased region" description="Polar residues" evidence="6">
    <location>
        <begin position="931"/>
        <end position="966"/>
    </location>
</feature>
<feature type="region of interest" description="Disordered" evidence="6">
    <location>
        <begin position="294"/>
        <end position="352"/>
    </location>
</feature>
<dbReference type="PROSITE" id="PS50303">
    <property type="entry name" value="PUM_HD"/>
    <property type="match status" value="1"/>
</dbReference>
<feature type="repeat" description="Pumilio" evidence="5">
    <location>
        <begin position="803"/>
        <end position="838"/>
    </location>
</feature>
<dbReference type="CDD" id="cd07920">
    <property type="entry name" value="Pumilio"/>
    <property type="match status" value="1"/>
</dbReference>
<keyword evidence="3" id="KW-0677">Repeat</keyword>
<gene>
    <name evidence="8" type="ORF">AARAC_001111</name>
</gene>
<dbReference type="InterPro" id="IPR011989">
    <property type="entry name" value="ARM-like"/>
</dbReference>
<dbReference type="FunFam" id="1.25.10.10:FF:000237">
    <property type="entry name" value="Pumilio homolog 9"/>
    <property type="match status" value="1"/>
</dbReference>
<dbReference type="InterPro" id="IPR016024">
    <property type="entry name" value="ARM-type_fold"/>
</dbReference>
<feature type="repeat" description="Pumilio" evidence="5">
    <location>
        <begin position="586"/>
        <end position="621"/>
    </location>
</feature>
<dbReference type="GO" id="GO:0010608">
    <property type="term" value="P:post-transcriptional regulation of gene expression"/>
    <property type="evidence" value="ECO:0007669"/>
    <property type="project" value="TreeGrafter"/>
</dbReference>
<feature type="compositionally biased region" description="Basic and acidic residues" evidence="6">
    <location>
        <begin position="461"/>
        <end position="471"/>
    </location>
</feature>
<feature type="region of interest" description="Disordered" evidence="6">
    <location>
        <begin position="139"/>
        <end position="161"/>
    </location>
</feature>
<sequence length="1369" mass="149738">MAFKNGLSERLDELRFPSPRSPTSESPFPGYNSISPGHSNLASAFSRPSGDVRANLQRRFTTDSSKLSSWSYLNHAGNAPQMPDPLDLLSSFEKKRQHIEYMREQKRRFEEDMKLLDMQHEKEKLEMDRIAKDLAKAGISGPVSEPTTPPEYRENSFSSGFTRPTRFSTSSVTSSPGFFNVFAPSQATTPQGQVNPTAAQTPTNRFSVHSVPGSRRNSEKEDFGQEPTSPFRPGPAIHRYSMPSAGFGSQLRPNISGFNNTSGLESFNTAKYLFHNEDDRATLKEEDRIPTPDIKSYLKLTDPDDKFPTLSRRDDSGLLSANPDALDLANSRTPNPETWNSHSRHRSSHQSMPQNALNMFRLEQMGSPTSEGHSNTSRHAARHSLEANLLYSAEGSHESMTATSLNRPNSLQSSYSTNDLPTVKGDGFNPAITPPKTHAEHFQQHNANMGRIPASAVNTRQQKDSPERDDPNMQGSRSQQTTLQPNATPFGPQLTSAASTSTAAPASLGTFQQPFYGYGVQPYMGNPLPVNGQLQSYNPGASYGAFPAYGNYRLAEGPAKTMGSRRSNGEGESAQLARFTNFPLEHYQGELYGLCKDQHGCRYLQRKLEERNPDHVQMIFDETHMHVVELMTDPFGNYLCQKLLEYSNDEQRTALINNAAHQLVKIALNQHGTRALQKMIEFISTAEQTQTVIHALEDHVVELVQDLNGNHVIQKCLNRLSAEDAQFIYDAVGANCVVVGTHRHGCCVLQRCIDHASGEQRARLIAQITSNAFALVQDPFGNYVVQYILDLAEPHFTEPLCQTFRGNIPALSKQKFSSNVIEKCLRTADGPVRGQLIEEMLSGSELEKMLRDSFANYVVQTAMDFADSETRTRLVDAIRPILPSIRQTPHGRRIAGKMMAAEGSGRGSATTSGQVTPNEMNSAQLPGPLQGSAQFGVGSTTNTPSGGPNENPSGIFTPPVQHSNGSLNAQEALGKRDEWEDYGKGRCEHVSTLAVLLSECLASRSGKAIEKFVLVLDGIDKQREAPQTLLSALARLGEIIPSLSIVLILSATPRPLFLQAAGVPHISFPPYTRNEAIAIILNSRPPTVTGLSAEIPPRIYPHFVSAIYDSLVGPTASSIPTFRSICEKLWPQFMSPITNGETPPGGSEEWDFSRLLLKNRGLFRHHGEAALVHHIVTEEPTSFTNARNKRAHHRRRLKLLSKAQAEDARTASNDPSTPSKKGKRQKTRITKSTLESAFATSSATTSAAGATGITGPSTILTARPFPLERLIAIYHAIDPNPPANPVLQAAVSDAIYAELATLRRLRLVVPAAGRESGGRMGLGSGGLNNGNTTSDAGEKWCVNVSGDWIGEMAKGIGVEVGEWLAGGLD</sequence>
<dbReference type="GO" id="GO:0006364">
    <property type="term" value="P:rRNA processing"/>
    <property type="evidence" value="ECO:0007669"/>
    <property type="project" value="UniProtKB-KW"/>
</dbReference>
<evidence type="ECO:0000256" key="1">
    <source>
        <dbReference type="ARBA" id="ARBA00022517"/>
    </source>
</evidence>
<feature type="compositionally biased region" description="Polar residues" evidence="6">
    <location>
        <begin position="330"/>
        <end position="340"/>
    </location>
</feature>
<accession>A0A2G7FSW0</accession>
<feature type="compositionally biased region" description="Basic residues" evidence="6">
    <location>
        <begin position="1220"/>
        <end position="1229"/>
    </location>
</feature>
<feature type="domain" description="PUM-HD" evidence="7">
    <location>
        <begin position="565"/>
        <end position="902"/>
    </location>
</feature>
<feature type="compositionally biased region" description="Polar residues" evidence="6">
    <location>
        <begin position="907"/>
        <end position="924"/>
    </location>
</feature>
<dbReference type="Pfam" id="PF14630">
    <property type="entry name" value="ORC5_C"/>
    <property type="match status" value="1"/>
</dbReference>
<dbReference type="InterPro" id="IPR047088">
    <property type="entry name" value="ORC5_C"/>
</dbReference>
<keyword evidence="1" id="KW-0690">Ribosome biogenesis</keyword>
<proteinExistence type="predicted"/>
<dbReference type="Proteomes" id="UP000231358">
    <property type="component" value="Unassembled WGS sequence"/>
</dbReference>
<evidence type="ECO:0000256" key="6">
    <source>
        <dbReference type="SAM" id="MobiDB-lite"/>
    </source>
</evidence>
<comment type="function">
    <text evidence="4">RNA-binding nucleolar protein required for pre-rRNA processing. Involved in production of 18S rRNA and assembly of small ribosomal subunit.</text>
</comment>
<evidence type="ECO:0000313" key="9">
    <source>
        <dbReference type="Proteomes" id="UP000231358"/>
    </source>
</evidence>
<organism evidence="8 9">
    <name type="scientific">Aspergillus arachidicola</name>
    <dbReference type="NCBI Taxonomy" id="656916"/>
    <lineage>
        <taxon>Eukaryota</taxon>
        <taxon>Fungi</taxon>
        <taxon>Dikarya</taxon>
        <taxon>Ascomycota</taxon>
        <taxon>Pezizomycotina</taxon>
        <taxon>Eurotiomycetes</taxon>
        <taxon>Eurotiomycetidae</taxon>
        <taxon>Eurotiales</taxon>
        <taxon>Aspergillaceae</taxon>
        <taxon>Aspergillus</taxon>
        <taxon>Aspergillus subgen. Circumdati</taxon>
    </lineage>
</organism>
<feature type="compositionally biased region" description="Polar residues" evidence="6">
    <location>
        <begin position="1210"/>
        <end position="1219"/>
    </location>
</feature>
<feature type="repeat" description="Pumilio" evidence="5">
    <location>
        <begin position="658"/>
        <end position="694"/>
    </location>
</feature>
<feature type="region of interest" description="Disordered" evidence="6">
    <location>
        <begin position="1"/>
        <end position="50"/>
    </location>
</feature>
<dbReference type="PANTHER" id="PTHR12537:SF13">
    <property type="entry name" value="PUMILIO HOMOLOGY DOMAIN FAMILY MEMBER 4"/>
    <property type="match status" value="1"/>
</dbReference>
<keyword evidence="9" id="KW-1185">Reference proteome</keyword>
<dbReference type="SUPFAM" id="SSF48371">
    <property type="entry name" value="ARM repeat"/>
    <property type="match status" value="1"/>
</dbReference>
<evidence type="ECO:0000256" key="4">
    <source>
        <dbReference type="ARBA" id="ARBA00024893"/>
    </source>
</evidence>
<feature type="region of interest" description="Disordered" evidence="6">
    <location>
        <begin position="1202"/>
        <end position="1230"/>
    </location>
</feature>
<feature type="region of interest" description="Disordered" evidence="6">
    <location>
        <begin position="448"/>
        <end position="501"/>
    </location>
</feature>
<protein>
    <submittedName>
        <fullName evidence="8">RNA-binding protein</fullName>
    </submittedName>
</protein>
<dbReference type="InterPro" id="IPR033712">
    <property type="entry name" value="Pumilio_RNA-bd"/>
</dbReference>
<feature type="compositionally biased region" description="Basic and acidic residues" evidence="6">
    <location>
        <begin position="301"/>
        <end position="316"/>
    </location>
</feature>
<dbReference type="GO" id="GO:0005737">
    <property type="term" value="C:cytoplasm"/>
    <property type="evidence" value="ECO:0007669"/>
    <property type="project" value="TreeGrafter"/>
</dbReference>
<dbReference type="SMART" id="SM00025">
    <property type="entry name" value="Pumilio"/>
    <property type="match status" value="8"/>
</dbReference>
<evidence type="ECO:0000256" key="2">
    <source>
        <dbReference type="ARBA" id="ARBA00022552"/>
    </source>
</evidence>
<feature type="region of interest" description="Disordered" evidence="6">
    <location>
        <begin position="398"/>
        <end position="436"/>
    </location>
</feature>
<feature type="repeat" description="Pumilio" evidence="5">
    <location>
        <begin position="839"/>
        <end position="876"/>
    </location>
</feature>
<feature type="repeat" description="Pumilio" evidence="5">
    <location>
        <begin position="731"/>
        <end position="766"/>
    </location>
</feature>
<dbReference type="Gene3D" id="1.25.10.10">
    <property type="entry name" value="Leucine-rich Repeat Variant"/>
    <property type="match status" value="1"/>
</dbReference>
<dbReference type="STRING" id="656916.A0A2G7FSW0"/>